<evidence type="ECO:0000313" key="2">
    <source>
        <dbReference type="EMBL" id="RDX49523.1"/>
    </source>
</evidence>
<dbReference type="Proteomes" id="UP000256964">
    <property type="component" value="Unassembled WGS sequence"/>
</dbReference>
<sequence>MVSGLRGLPRWRAATGCRTRGHICTPNLHTSTRKRRKQRTGPGNESRRGPASRASGLVRQSCVSDIYRGPWPWTRPACQVGAGSVPFPVALAVFHPSDRIVRMATHGDRHTDGGGWLGRLGGRWAGDRAMCTVWQGAYRPAIPRVAITGENGNEN</sequence>
<protein>
    <submittedName>
        <fullName evidence="2">Uncharacterized protein</fullName>
    </submittedName>
</protein>
<accession>A0A371DAH0</accession>
<dbReference type="AlphaFoldDB" id="A0A371DAH0"/>
<evidence type="ECO:0000313" key="3">
    <source>
        <dbReference type="Proteomes" id="UP000256964"/>
    </source>
</evidence>
<reference evidence="2 3" key="1">
    <citation type="journal article" date="2018" name="Biotechnol. Biofuels">
        <title>Integrative visual omics of the white-rot fungus Polyporus brumalis exposes the biotechnological potential of its oxidative enzymes for delignifying raw plant biomass.</title>
        <authorList>
            <person name="Miyauchi S."/>
            <person name="Rancon A."/>
            <person name="Drula E."/>
            <person name="Hage H."/>
            <person name="Chaduli D."/>
            <person name="Favel A."/>
            <person name="Grisel S."/>
            <person name="Henrissat B."/>
            <person name="Herpoel-Gimbert I."/>
            <person name="Ruiz-Duenas F.J."/>
            <person name="Chevret D."/>
            <person name="Hainaut M."/>
            <person name="Lin J."/>
            <person name="Wang M."/>
            <person name="Pangilinan J."/>
            <person name="Lipzen A."/>
            <person name="Lesage-Meessen L."/>
            <person name="Navarro D."/>
            <person name="Riley R."/>
            <person name="Grigoriev I.V."/>
            <person name="Zhou S."/>
            <person name="Raouche S."/>
            <person name="Rosso M.N."/>
        </authorList>
    </citation>
    <scope>NUCLEOTIDE SEQUENCE [LARGE SCALE GENOMIC DNA]</scope>
    <source>
        <strain evidence="2 3">BRFM 1820</strain>
    </source>
</reference>
<feature type="region of interest" description="Disordered" evidence="1">
    <location>
        <begin position="22"/>
        <end position="56"/>
    </location>
</feature>
<dbReference type="EMBL" id="KZ857405">
    <property type="protein sequence ID" value="RDX49523.1"/>
    <property type="molecule type" value="Genomic_DNA"/>
</dbReference>
<name>A0A371DAH0_9APHY</name>
<organism evidence="2 3">
    <name type="scientific">Lentinus brumalis</name>
    <dbReference type="NCBI Taxonomy" id="2498619"/>
    <lineage>
        <taxon>Eukaryota</taxon>
        <taxon>Fungi</taxon>
        <taxon>Dikarya</taxon>
        <taxon>Basidiomycota</taxon>
        <taxon>Agaricomycotina</taxon>
        <taxon>Agaricomycetes</taxon>
        <taxon>Polyporales</taxon>
        <taxon>Polyporaceae</taxon>
        <taxon>Lentinus</taxon>
    </lineage>
</organism>
<gene>
    <name evidence="2" type="ORF">OH76DRAFT_536549</name>
</gene>
<evidence type="ECO:0000256" key="1">
    <source>
        <dbReference type="SAM" id="MobiDB-lite"/>
    </source>
</evidence>
<keyword evidence="3" id="KW-1185">Reference proteome</keyword>
<proteinExistence type="predicted"/>